<dbReference type="Gene3D" id="3.30.450.20">
    <property type="entry name" value="PAS domain"/>
    <property type="match status" value="1"/>
</dbReference>
<dbReference type="CDD" id="cd16917">
    <property type="entry name" value="HATPase_UhpB-NarQ-NarX-like"/>
    <property type="match status" value="1"/>
</dbReference>
<keyword evidence="8" id="KW-0902">Two-component regulatory system</keyword>
<feature type="transmembrane region" description="Helical" evidence="10">
    <location>
        <begin position="6"/>
        <end position="30"/>
    </location>
</feature>
<comment type="catalytic activity">
    <reaction evidence="1">
        <text>ATP + protein L-histidine = ADP + protein N-phospho-L-histidine.</text>
        <dbReference type="EC" id="2.7.13.3"/>
    </reaction>
</comment>
<dbReference type="PROSITE" id="PS50113">
    <property type="entry name" value="PAC"/>
    <property type="match status" value="1"/>
</dbReference>
<dbReference type="GO" id="GO:0016020">
    <property type="term" value="C:membrane"/>
    <property type="evidence" value="ECO:0007669"/>
    <property type="project" value="InterPro"/>
</dbReference>
<dbReference type="NCBIfam" id="TIGR00229">
    <property type="entry name" value="sensory_box"/>
    <property type="match status" value="1"/>
</dbReference>
<feature type="domain" description="PAC" evidence="11">
    <location>
        <begin position="314"/>
        <end position="367"/>
    </location>
</feature>
<evidence type="ECO:0000313" key="12">
    <source>
        <dbReference type="EMBL" id="QWG01448.1"/>
    </source>
</evidence>
<dbReference type="PANTHER" id="PTHR24421:SF10">
    <property type="entry name" value="NITRATE_NITRITE SENSOR PROTEIN NARQ"/>
    <property type="match status" value="1"/>
</dbReference>
<dbReference type="EMBL" id="CP076132">
    <property type="protein sequence ID" value="QWG01448.1"/>
    <property type="molecule type" value="Genomic_DNA"/>
</dbReference>
<reference evidence="12 13" key="1">
    <citation type="submission" date="2021-05" db="EMBL/GenBank/DDBJ databases">
        <title>Comparative genomic studies on the polysaccharide-degrading batcterial strains of the Flammeovirga genus.</title>
        <authorList>
            <person name="Zewei F."/>
            <person name="Zheng Z."/>
            <person name="Yu L."/>
            <person name="Ruyue G."/>
            <person name="Yanhong M."/>
            <person name="Yuanyuan C."/>
            <person name="Jingyan G."/>
            <person name="Wenjun H."/>
        </authorList>
    </citation>
    <scope>NUCLEOTIDE SEQUENCE [LARGE SCALE GENOMIC DNA]</scope>
    <source>
        <strain evidence="12 13">NBRC:100898</strain>
    </source>
</reference>
<dbReference type="Pfam" id="PF02518">
    <property type="entry name" value="HATPase_c"/>
    <property type="match status" value="1"/>
</dbReference>
<keyword evidence="3" id="KW-0597">Phosphoprotein</keyword>
<dbReference type="Gene3D" id="1.20.5.1930">
    <property type="match status" value="1"/>
</dbReference>
<keyword evidence="7" id="KW-0067">ATP-binding</keyword>
<dbReference type="Proteomes" id="UP000678679">
    <property type="component" value="Chromosome 1"/>
</dbReference>
<sequence>MIKVRTAFTLLFGVIIISLIITTMVFLKLLDNRKGFGRMQFTKHAKLQLSHQIAEKNNDLSYLFSQYLLTQEADWKNQYQQLKNEPSEALADYQKYHLKDTVFRLAESEIQLLQLAQEKDNYLRQLEADVFKEKSPTSAIERFSDNEEEYQIARKQLLHHLEDFDDLIENESTNKWNKSSEEGYFYFYVSLSLLLSILLFSCISFILIQKRVKQQEQLDLQLQENIKEIKATKNELEKSDERFQLAIKGSKALIWDFDTQQKKIKWFPKGKDFLEYDAEELGTDLQFLKDHIHKDDVSLFDKEIKEHKETRNPIAFDARFYSKNKELRWLRCQGLPVFDENTKALNRIVGTFVDITDELKAEEKIVNAVLETEDKERSRIARDIHDSLQQTMSTALLHLEKVRHHQPELNSEEHFQLGYSLLKKSIKESRSLAHNLMPKVVEENGIVPALQSLITAMKGSTDTQISFFENIGEERLKLSYEISIYRIVQESINNMMKHSKASECTIQLMKYPDLLVLTIEDNGVGFDTSKTDQSFGINSLKTRASAIGAYLQVSSNLGKGTEIFLELAL</sequence>
<protein>
    <recommendedName>
        <fullName evidence="2">histidine kinase</fullName>
        <ecNumber evidence="2">2.7.13.3</ecNumber>
    </recommendedName>
</protein>
<dbReference type="InterPro" id="IPR050482">
    <property type="entry name" value="Sensor_HK_TwoCompSys"/>
</dbReference>
<feature type="transmembrane region" description="Helical" evidence="10">
    <location>
        <begin position="185"/>
        <end position="208"/>
    </location>
</feature>
<evidence type="ECO:0000256" key="3">
    <source>
        <dbReference type="ARBA" id="ARBA00022553"/>
    </source>
</evidence>
<evidence type="ECO:0000256" key="9">
    <source>
        <dbReference type="SAM" id="Coils"/>
    </source>
</evidence>
<dbReference type="EC" id="2.7.13.3" evidence="2"/>
<dbReference type="GO" id="GO:0005524">
    <property type="term" value="F:ATP binding"/>
    <property type="evidence" value="ECO:0007669"/>
    <property type="project" value="UniProtKB-KW"/>
</dbReference>
<dbReference type="PANTHER" id="PTHR24421">
    <property type="entry name" value="NITRATE/NITRITE SENSOR PROTEIN NARX-RELATED"/>
    <property type="match status" value="1"/>
</dbReference>
<evidence type="ECO:0000256" key="2">
    <source>
        <dbReference type="ARBA" id="ARBA00012438"/>
    </source>
</evidence>
<dbReference type="InterPro" id="IPR003594">
    <property type="entry name" value="HATPase_dom"/>
</dbReference>
<dbReference type="GO" id="GO:0046983">
    <property type="term" value="F:protein dimerization activity"/>
    <property type="evidence" value="ECO:0007669"/>
    <property type="project" value="InterPro"/>
</dbReference>
<name>A0AAX1N6L7_9BACT</name>
<accession>A0AAX1N6L7</accession>
<dbReference type="SUPFAM" id="SSF55785">
    <property type="entry name" value="PYP-like sensor domain (PAS domain)"/>
    <property type="match status" value="1"/>
</dbReference>
<dbReference type="InterPro" id="IPR000700">
    <property type="entry name" value="PAS-assoc_C"/>
</dbReference>
<keyword evidence="6" id="KW-0418">Kinase</keyword>
<evidence type="ECO:0000256" key="7">
    <source>
        <dbReference type="ARBA" id="ARBA00022840"/>
    </source>
</evidence>
<evidence type="ECO:0000256" key="4">
    <source>
        <dbReference type="ARBA" id="ARBA00022679"/>
    </source>
</evidence>
<dbReference type="InterPro" id="IPR001610">
    <property type="entry name" value="PAC"/>
</dbReference>
<keyword evidence="4" id="KW-0808">Transferase</keyword>
<dbReference type="Pfam" id="PF08447">
    <property type="entry name" value="PAS_3"/>
    <property type="match status" value="1"/>
</dbReference>
<evidence type="ECO:0000313" key="13">
    <source>
        <dbReference type="Proteomes" id="UP000678679"/>
    </source>
</evidence>
<dbReference type="Gene3D" id="3.30.565.10">
    <property type="entry name" value="Histidine kinase-like ATPase, C-terminal domain"/>
    <property type="match status" value="1"/>
</dbReference>
<feature type="coiled-coil region" evidence="9">
    <location>
        <begin position="212"/>
        <end position="242"/>
    </location>
</feature>
<dbReference type="CDD" id="cd00130">
    <property type="entry name" value="PAS"/>
    <property type="match status" value="1"/>
</dbReference>
<dbReference type="AlphaFoldDB" id="A0AAX1N6L7"/>
<dbReference type="SUPFAM" id="SSF55874">
    <property type="entry name" value="ATPase domain of HSP90 chaperone/DNA topoisomerase II/histidine kinase"/>
    <property type="match status" value="1"/>
</dbReference>
<evidence type="ECO:0000256" key="10">
    <source>
        <dbReference type="SAM" id="Phobius"/>
    </source>
</evidence>
<evidence type="ECO:0000256" key="1">
    <source>
        <dbReference type="ARBA" id="ARBA00000085"/>
    </source>
</evidence>
<dbReference type="KEGG" id="fya:KMW28_17545"/>
<keyword evidence="10" id="KW-0472">Membrane</keyword>
<dbReference type="InterPro" id="IPR035965">
    <property type="entry name" value="PAS-like_dom_sf"/>
</dbReference>
<keyword evidence="9" id="KW-0175">Coiled coil</keyword>
<evidence type="ECO:0000256" key="6">
    <source>
        <dbReference type="ARBA" id="ARBA00022777"/>
    </source>
</evidence>
<keyword evidence="10" id="KW-0812">Transmembrane</keyword>
<dbReference type="GO" id="GO:0000155">
    <property type="term" value="F:phosphorelay sensor kinase activity"/>
    <property type="evidence" value="ECO:0007669"/>
    <property type="project" value="InterPro"/>
</dbReference>
<dbReference type="InterPro" id="IPR011712">
    <property type="entry name" value="Sig_transdc_His_kin_sub3_dim/P"/>
</dbReference>
<keyword evidence="5" id="KW-0547">Nucleotide-binding</keyword>
<evidence type="ECO:0000256" key="5">
    <source>
        <dbReference type="ARBA" id="ARBA00022741"/>
    </source>
</evidence>
<gene>
    <name evidence="12" type="ORF">KMW28_17545</name>
</gene>
<dbReference type="InterPro" id="IPR000014">
    <property type="entry name" value="PAS"/>
</dbReference>
<dbReference type="InterPro" id="IPR013655">
    <property type="entry name" value="PAS_fold_3"/>
</dbReference>
<organism evidence="12 13">
    <name type="scientific">Flammeovirga yaeyamensis</name>
    <dbReference type="NCBI Taxonomy" id="367791"/>
    <lineage>
        <taxon>Bacteria</taxon>
        <taxon>Pseudomonadati</taxon>
        <taxon>Bacteroidota</taxon>
        <taxon>Cytophagia</taxon>
        <taxon>Cytophagales</taxon>
        <taxon>Flammeovirgaceae</taxon>
        <taxon>Flammeovirga</taxon>
    </lineage>
</organism>
<dbReference type="RefSeq" id="WP_169662933.1">
    <property type="nucleotide sequence ID" value="NZ_CP076132.1"/>
</dbReference>
<evidence type="ECO:0000259" key="11">
    <source>
        <dbReference type="PROSITE" id="PS50113"/>
    </source>
</evidence>
<keyword evidence="10" id="KW-1133">Transmembrane helix</keyword>
<evidence type="ECO:0000256" key="8">
    <source>
        <dbReference type="ARBA" id="ARBA00023012"/>
    </source>
</evidence>
<keyword evidence="13" id="KW-1185">Reference proteome</keyword>
<dbReference type="Pfam" id="PF07730">
    <property type="entry name" value="HisKA_3"/>
    <property type="match status" value="1"/>
</dbReference>
<dbReference type="SMART" id="SM00086">
    <property type="entry name" value="PAC"/>
    <property type="match status" value="1"/>
</dbReference>
<proteinExistence type="predicted"/>
<dbReference type="InterPro" id="IPR036890">
    <property type="entry name" value="HATPase_C_sf"/>
</dbReference>